<feature type="chain" id="PRO_5005103228" description="Carboxypeptidase" evidence="2">
    <location>
        <begin position="19"/>
        <end position="524"/>
    </location>
</feature>
<dbReference type="GeneID" id="24126824"/>
<dbReference type="PROSITE" id="PS00560">
    <property type="entry name" value="CARBOXYPEPT_SER_HIS"/>
    <property type="match status" value="1"/>
</dbReference>
<gene>
    <name evidence="4" type="ORF">SPRG_04376</name>
</gene>
<keyword evidence="2" id="KW-0378">Hydrolase</keyword>
<keyword evidence="2" id="KW-0732">Signal</keyword>
<evidence type="ECO:0000256" key="2">
    <source>
        <dbReference type="RuleBase" id="RU361156"/>
    </source>
</evidence>
<evidence type="ECO:0000313" key="4">
    <source>
        <dbReference type="EMBL" id="KDO30473.1"/>
    </source>
</evidence>
<keyword evidence="5" id="KW-1185">Reference proteome</keyword>
<dbReference type="InterPro" id="IPR018202">
    <property type="entry name" value="Ser_caboxypep_ser_AS"/>
</dbReference>
<dbReference type="Gene3D" id="3.40.50.1820">
    <property type="entry name" value="alpha/beta hydrolase"/>
    <property type="match status" value="1"/>
</dbReference>
<dbReference type="PRINTS" id="PR00724">
    <property type="entry name" value="CRBOXYPTASEC"/>
</dbReference>
<dbReference type="Pfam" id="PF00450">
    <property type="entry name" value="Peptidase_S10"/>
    <property type="match status" value="1"/>
</dbReference>
<dbReference type="AlphaFoldDB" id="A0A067CIW4"/>
<dbReference type="GO" id="GO:0004185">
    <property type="term" value="F:serine-type carboxypeptidase activity"/>
    <property type="evidence" value="ECO:0007669"/>
    <property type="project" value="UniProtKB-UniRule"/>
</dbReference>
<proteinExistence type="inferred from homology"/>
<dbReference type="VEuPathDB" id="FungiDB:SPRG_04376"/>
<evidence type="ECO:0000256" key="3">
    <source>
        <dbReference type="SAM" id="Phobius"/>
    </source>
</evidence>
<comment type="similarity">
    <text evidence="1 2">Belongs to the peptidase S10 family.</text>
</comment>
<dbReference type="InterPro" id="IPR033124">
    <property type="entry name" value="Ser_caboxypep_his_AS"/>
</dbReference>
<dbReference type="InterPro" id="IPR029058">
    <property type="entry name" value="AB_hydrolase_fold"/>
</dbReference>
<protein>
    <recommendedName>
        <fullName evidence="2">Carboxypeptidase</fullName>
        <ecNumber evidence="2">3.4.16.-</ecNumber>
    </recommendedName>
</protein>
<keyword evidence="2" id="KW-0121">Carboxypeptidase</keyword>
<dbReference type="Proteomes" id="UP000030745">
    <property type="component" value="Unassembled WGS sequence"/>
</dbReference>
<dbReference type="EC" id="3.4.16.-" evidence="2"/>
<dbReference type="InterPro" id="IPR001563">
    <property type="entry name" value="Peptidase_S10"/>
</dbReference>
<feature type="signal peptide" evidence="2">
    <location>
        <begin position="1"/>
        <end position="18"/>
    </location>
</feature>
<keyword evidence="3" id="KW-0812">Transmembrane</keyword>
<dbReference type="PROSITE" id="PS00131">
    <property type="entry name" value="CARBOXYPEPT_SER_SER"/>
    <property type="match status" value="1"/>
</dbReference>
<dbReference type="RefSeq" id="XP_012198695.1">
    <property type="nucleotide sequence ID" value="XM_012343305.1"/>
</dbReference>
<evidence type="ECO:0000256" key="1">
    <source>
        <dbReference type="ARBA" id="ARBA00009431"/>
    </source>
</evidence>
<evidence type="ECO:0000313" key="5">
    <source>
        <dbReference type="Proteomes" id="UP000030745"/>
    </source>
</evidence>
<dbReference type="KEGG" id="spar:SPRG_04376"/>
<dbReference type="EMBL" id="KK583201">
    <property type="protein sequence ID" value="KDO30473.1"/>
    <property type="molecule type" value="Genomic_DNA"/>
</dbReference>
<dbReference type="GO" id="GO:0006508">
    <property type="term" value="P:proteolysis"/>
    <property type="evidence" value="ECO:0007669"/>
    <property type="project" value="UniProtKB-KW"/>
</dbReference>
<dbReference type="FunFam" id="3.40.50.12670:FF:000002">
    <property type="entry name" value="Carboxypeptidase"/>
    <property type="match status" value="1"/>
</dbReference>
<name>A0A067CIW4_SAPPC</name>
<dbReference type="PANTHER" id="PTHR11802">
    <property type="entry name" value="SERINE PROTEASE FAMILY S10 SERINE CARBOXYPEPTIDASE"/>
    <property type="match status" value="1"/>
</dbReference>
<keyword evidence="2" id="KW-0645">Protease</keyword>
<keyword evidence="3" id="KW-0472">Membrane</keyword>
<keyword evidence="3" id="KW-1133">Transmembrane helix</keyword>
<dbReference type="OrthoDB" id="443318at2759"/>
<accession>A0A067CIW4</accession>
<dbReference type="PANTHER" id="PTHR11802:SF201">
    <property type="entry name" value="CARBOXYPEPTIDASE"/>
    <property type="match status" value="1"/>
</dbReference>
<sequence>MHIVSALVAAAAFVAVDAVVPEHKIASLPGYADDISFDQYAGHLSLPSNGQKMFYWLVESEESPSTAPLVLWLNGGPGCSSLGGFFTELGPFVVNSDLSVQRNPYAWNRKANMVFLESPAGVGFSTPLLNATDYNDDFTANRTYEFLEQFFAAYPSYHGRDFYITGESYAGIYIPYLAAKLVMSPLPSMTFKGVAIGNAYTDVAVEAPAFFEYMYSHALISYETHASIQKHCGKEGIIGCITGNKTTCTNACAQPLVEGYLESDSFAMDPYYIYGDVCQLSSSQASLLPSPSLRPMHRGVIGPCQAQYTASYLRQAAVQVAIHASDDVVEWTDCSGDVSMAYHSSPSSLPKYPTILQSGLKVLIYSGDADTVVNFMGTQRWLANDGLNLSVESKWKAWFGPDKQLAGYTEGYTNLTFTTIKGAGHMVPAMRPLHGLYMFECFLFGNDVCKAFSYPVDDFELLTGAAVTKQDDVTTTSSASTSATSSPAILWIGGIVGGLLVVGGITLYAYKRTARRAEYTHLTA</sequence>
<feature type="transmembrane region" description="Helical" evidence="3">
    <location>
        <begin position="488"/>
        <end position="510"/>
    </location>
</feature>
<reference evidence="4 5" key="1">
    <citation type="journal article" date="2013" name="PLoS Genet.">
        <title>Distinctive expansion of potential virulence genes in the genome of the oomycete fish pathogen Saprolegnia parasitica.</title>
        <authorList>
            <person name="Jiang R.H."/>
            <person name="de Bruijn I."/>
            <person name="Haas B.J."/>
            <person name="Belmonte R."/>
            <person name="Lobach L."/>
            <person name="Christie J."/>
            <person name="van den Ackerveken G."/>
            <person name="Bottin A."/>
            <person name="Bulone V."/>
            <person name="Diaz-Moreno S.M."/>
            <person name="Dumas B."/>
            <person name="Fan L."/>
            <person name="Gaulin E."/>
            <person name="Govers F."/>
            <person name="Grenville-Briggs L.J."/>
            <person name="Horner N.R."/>
            <person name="Levin J.Z."/>
            <person name="Mammella M."/>
            <person name="Meijer H.J."/>
            <person name="Morris P."/>
            <person name="Nusbaum C."/>
            <person name="Oome S."/>
            <person name="Phillips A.J."/>
            <person name="van Rooyen D."/>
            <person name="Rzeszutek E."/>
            <person name="Saraiva M."/>
            <person name="Secombes C.J."/>
            <person name="Seidl M.F."/>
            <person name="Snel B."/>
            <person name="Stassen J.H."/>
            <person name="Sykes S."/>
            <person name="Tripathy S."/>
            <person name="van den Berg H."/>
            <person name="Vega-Arreguin J.C."/>
            <person name="Wawra S."/>
            <person name="Young S.K."/>
            <person name="Zeng Q."/>
            <person name="Dieguez-Uribeondo J."/>
            <person name="Russ C."/>
            <person name="Tyler B.M."/>
            <person name="van West P."/>
        </authorList>
    </citation>
    <scope>NUCLEOTIDE SEQUENCE [LARGE SCALE GENOMIC DNA]</scope>
    <source>
        <strain evidence="4 5">CBS 223.65</strain>
    </source>
</reference>
<organism evidence="4 5">
    <name type="scientific">Saprolegnia parasitica (strain CBS 223.65)</name>
    <dbReference type="NCBI Taxonomy" id="695850"/>
    <lineage>
        <taxon>Eukaryota</taxon>
        <taxon>Sar</taxon>
        <taxon>Stramenopiles</taxon>
        <taxon>Oomycota</taxon>
        <taxon>Saprolegniomycetes</taxon>
        <taxon>Saprolegniales</taxon>
        <taxon>Saprolegniaceae</taxon>
        <taxon>Saprolegnia</taxon>
    </lineage>
</organism>
<dbReference type="SUPFAM" id="SSF53474">
    <property type="entry name" value="alpha/beta-Hydrolases"/>
    <property type="match status" value="1"/>
</dbReference>
<dbReference type="OMA" id="MTHQDMT"/>